<dbReference type="PROSITE" id="PS51257">
    <property type="entry name" value="PROKAR_LIPOPROTEIN"/>
    <property type="match status" value="1"/>
</dbReference>
<proteinExistence type="predicted"/>
<evidence type="ECO:0000313" key="3">
    <source>
        <dbReference type="Proteomes" id="UP001602245"/>
    </source>
</evidence>
<gene>
    <name evidence="2" type="ORF">ACFY35_01190</name>
</gene>
<dbReference type="RefSeq" id="WP_157297267.1">
    <property type="nucleotide sequence ID" value="NZ_JBIAZU010000001.1"/>
</dbReference>
<dbReference type="Gene3D" id="3.40.190.170">
    <property type="entry name" value="Bacterial extracellular solute-binding protein, family 7"/>
    <property type="match status" value="1"/>
</dbReference>
<dbReference type="Proteomes" id="UP001602245">
    <property type="component" value="Unassembled WGS sequence"/>
</dbReference>
<comment type="caution">
    <text evidence="2">The sequence shown here is derived from an EMBL/GenBank/DDBJ whole genome shotgun (WGS) entry which is preliminary data.</text>
</comment>
<evidence type="ECO:0000256" key="1">
    <source>
        <dbReference type="ARBA" id="ARBA00022729"/>
    </source>
</evidence>
<dbReference type="PANTHER" id="PTHR33376:SF4">
    <property type="entry name" value="SIALIC ACID-BINDING PERIPLASMIC PROTEIN SIAP"/>
    <property type="match status" value="1"/>
</dbReference>
<keyword evidence="3" id="KW-1185">Reference proteome</keyword>
<dbReference type="InterPro" id="IPR018389">
    <property type="entry name" value="DctP_fam"/>
</dbReference>
<protein>
    <submittedName>
        <fullName evidence="2">Uncharacterized protein</fullName>
    </submittedName>
</protein>
<sequence>MAASGARGGIAIAAMLLVVAGCDGTADKAGGTRPGGTRTLRVLNVRAYGDLAPIAERVEELSHGTLKLAGDALWGQDSVTAEVEAIREVRAGTFDLAIIPARAWHEAGVTSFDAFIAPMAVDSVALQDRVLASELPAEMLAGVTSSGLDGIAILPGPMRKPAGITRPLLGPSSYAGASIAYNRSAIADRSLRQLGATAAALPRDGAGIAGRDGMEVQVPVVAQSEYDGMVRSITANVDLWPRPLVLVANHRTFRGLPAEQAGWLRAAAADTRPTRLQALMQEDNDSRAILCRRAGLELIEATPAQIGALRYAFRPVHDWLRQDPATARMLDRIAALRRDVQPYPQETLSCGDSPATAPARVATPFDGTYRMEMDEQFWLKDDPEKNPGNWGSFAFVFSRGRFVFTQENRLTCSWQYGTYEVDGQTVVWDFLDGGGTGPSRVHNHLGERFTHHWSRYRDTMTLVGIDPPSVKWSLPWHRVSVAPRTTVLSKRCPPPPKAIAW</sequence>
<organism evidence="2 3">
    <name type="scientific">Paractinoplanes globisporus</name>
    <dbReference type="NCBI Taxonomy" id="113565"/>
    <lineage>
        <taxon>Bacteria</taxon>
        <taxon>Bacillati</taxon>
        <taxon>Actinomycetota</taxon>
        <taxon>Actinomycetes</taxon>
        <taxon>Micromonosporales</taxon>
        <taxon>Micromonosporaceae</taxon>
        <taxon>Paractinoplanes</taxon>
    </lineage>
</organism>
<dbReference type="Pfam" id="PF03480">
    <property type="entry name" value="DctP"/>
    <property type="match status" value="1"/>
</dbReference>
<dbReference type="InterPro" id="IPR038404">
    <property type="entry name" value="TRAP_DctP_sf"/>
</dbReference>
<accession>A0ABW6W4X9</accession>
<dbReference type="PANTHER" id="PTHR33376">
    <property type="match status" value="1"/>
</dbReference>
<dbReference type="EMBL" id="JBIAZU010000001">
    <property type="protein sequence ID" value="MFF5288021.1"/>
    <property type="molecule type" value="Genomic_DNA"/>
</dbReference>
<evidence type="ECO:0000313" key="2">
    <source>
        <dbReference type="EMBL" id="MFF5288021.1"/>
    </source>
</evidence>
<keyword evidence="1" id="KW-0732">Signal</keyword>
<reference evidence="2 3" key="1">
    <citation type="submission" date="2024-10" db="EMBL/GenBank/DDBJ databases">
        <title>The Natural Products Discovery Center: Release of the First 8490 Sequenced Strains for Exploring Actinobacteria Biosynthetic Diversity.</title>
        <authorList>
            <person name="Kalkreuter E."/>
            <person name="Kautsar S.A."/>
            <person name="Yang D."/>
            <person name="Bader C.D."/>
            <person name="Teijaro C.N."/>
            <person name="Fluegel L."/>
            <person name="Davis C.M."/>
            <person name="Simpson J.R."/>
            <person name="Lauterbach L."/>
            <person name="Steele A.D."/>
            <person name="Gui C."/>
            <person name="Meng S."/>
            <person name="Li G."/>
            <person name="Viehrig K."/>
            <person name="Ye F."/>
            <person name="Su P."/>
            <person name="Kiefer A.F."/>
            <person name="Nichols A."/>
            <person name="Cepeda A.J."/>
            <person name="Yan W."/>
            <person name="Fan B."/>
            <person name="Jiang Y."/>
            <person name="Adhikari A."/>
            <person name="Zheng C.-J."/>
            <person name="Schuster L."/>
            <person name="Cowan T.M."/>
            <person name="Smanski M.J."/>
            <person name="Chevrette M.G."/>
            <person name="De Carvalho L.P.S."/>
            <person name="Shen B."/>
        </authorList>
    </citation>
    <scope>NUCLEOTIDE SEQUENCE [LARGE SCALE GENOMIC DNA]</scope>
    <source>
        <strain evidence="2 3">NPDC000087</strain>
    </source>
</reference>
<name>A0ABW6W4X9_9ACTN</name>